<gene>
    <name evidence="1" type="ORF">GIY30_15650</name>
</gene>
<comment type="caution">
    <text evidence="1">The sequence shown here is derived from an EMBL/GenBank/DDBJ whole genome shotgun (WGS) entry which is preliminary data.</text>
</comment>
<dbReference type="SUPFAM" id="SSF46689">
    <property type="entry name" value="Homeodomain-like"/>
    <property type="match status" value="1"/>
</dbReference>
<organism evidence="1 2">
    <name type="scientific">Gordonia mangrovi</name>
    <dbReference type="NCBI Taxonomy" id="2665643"/>
    <lineage>
        <taxon>Bacteria</taxon>
        <taxon>Bacillati</taxon>
        <taxon>Actinomycetota</taxon>
        <taxon>Actinomycetes</taxon>
        <taxon>Mycobacteriales</taxon>
        <taxon>Gordoniaceae</taxon>
        <taxon>Gordonia</taxon>
    </lineage>
</organism>
<evidence type="ECO:0000313" key="1">
    <source>
        <dbReference type="EMBL" id="MXP22776.1"/>
    </source>
</evidence>
<accession>A0A6L7GS87</accession>
<sequence>MRKERLLHAGLEILGNPQGPESLTLRTICGRAHLAQRYFYESFADKDEFAAAVYDWSIATLLEAAKAAFAQKGPDPARAGVVGVVEAIADDQRIGQLLFSPHQLNATLVRKRFESTATFVEVFSKYLRSEYQLDEHGQAPLLAHFLVGGAGQAIAAWLNGDVAVSRDQVIEDLVEMLAAHGVGGDGSQRLGTQRYVSE</sequence>
<dbReference type="InterPro" id="IPR009057">
    <property type="entry name" value="Homeodomain-like_sf"/>
</dbReference>
<name>A0A6L7GS87_9ACTN</name>
<reference evidence="1 2" key="1">
    <citation type="submission" date="2019-11" db="EMBL/GenBank/DDBJ databases">
        <title>Gordonia sp. nov., a novel actinobacterium isolated from mangrove soil in Hainan.</title>
        <authorList>
            <person name="Huang X."/>
            <person name="Xie Y."/>
            <person name="Chu X."/>
            <person name="Xiao K."/>
        </authorList>
    </citation>
    <scope>NUCLEOTIDE SEQUENCE [LARGE SCALE GENOMIC DNA]</scope>
    <source>
        <strain evidence="1 2">HNM0687</strain>
    </source>
</reference>
<dbReference type="AlphaFoldDB" id="A0A6L7GS87"/>
<protein>
    <submittedName>
        <fullName evidence="1">TetR/AcrR family transcriptional regulator</fullName>
    </submittedName>
</protein>
<dbReference type="InterPro" id="IPR050624">
    <property type="entry name" value="HTH-type_Tx_Regulator"/>
</dbReference>
<dbReference type="Proteomes" id="UP000475545">
    <property type="component" value="Unassembled WGS sequence"/>
</dbReference>
<keyword evidence="2" id="KW-1185">Reference proteome</keyword>
<evidence type="ECO:0000313" key="2">
    <source>
        <dbReference type="Proteomes" id="UP000475545"/>
    </source>
</evidence>
<dbReference type="PANTHER" id="PTHR43479">
    <property type="entry name" value="ACREF/ENVCD OPERON REPRESSOR-RELATED"/>
    <property type="match status" value="1"/>
</dbReference>
<dbReference type="Gene3D" id="1.10.357.10">
    <property type="entry name" value="Tetracycline Repressor, domain 2"/>
    <property type="match status" value="1"/>
</dbReference>
<proteinExistence type="predicted"/>
<dbReference type="EMBL" id="WMBR01000004">
    <property type="protein sequence ID" value="MXP22776.1"/>
    <property type="molecule type" value="Genomic_DNA"/>
</dbReference>
<dbReference type="PANTHER" id="PTHR43479:SF11">
    <property type="entry name" value="ACREF_ENVCD OPERON REPRESSOR-RELATED"/>
    <property type="match status" value="1"/>
</dbReference>